<protein>
    <recommendedName>
        <fullName evidence="2">Thymidylate synthase (FAD)</fullName>
    </recommendedName>
</protein>
<dbReference type="GO" id="GO:0006231">
    <property type="term" value="P:dTMP biosynthetic process"/>
    <property type="evidence" value="ECO:0007669"/>
    <property type="project" value="InterPro"/>
</dbReference>
<dbReference type="PANTHER" id="PTHR34934">
    <property type="entry name" value="FLAVIN-DEPENDENT THYMIDYLATE SYNTHASE"/>
    <property type="match status" value="1"/>
</dbReference>
<dbReference type="GO" id="GO:0050797">
    <property type="term" value="F:thymidylate synthase (FAD) activity"/>
    <property type="evidence" value="ECO:0007669"/>
    <property type="project" value="InterPro"/>
</dbReference>
<feature type="non-terminal residue" evidence="1">
    <location>
        <position position="1"/>
    </location>
</feature>
<organism evidence="1">
    <name type="scientific">marine sediment metagenome</name>
    <dbReference type="NCBI Taxonomy" id="412755"/>
    <lineage>
        <taxon>unclassified sequences</taxon>
        <taxon>metagenomes</taxon>
        <taxon>ecological metagenomes</taxon>
    </lineage>
</organism>
<comment type="caution">
    <text evidence="1">The sequence shown here is derived from an EMBL/GenBank/DDBJ whole genome shotgun (WGS) entry which is preliminary data.</text>
</comment>
<dbReference type="SUPFAM" id="SSF69796">
    <property type="entry name" value="Thymidylate synthase-complementing protein Thy1"/>
    <property type="match status" value="1"/>
</dbReference>
<sequence>RHRVASYSQMSQQRTDERDFVFTIPPEIEKNGELAEEFREKVEALAGFYAKVVDKGIPKGQARYILPNACTTQVIMTMNARSLFNLIAQRTCGVEEWEFRMIATRIHQALLVVAPSIFRHAGPRCVTDLVCLEGKKGEMCGRYKSIPGAVLRDGFYRKTKDHLQSMRVIQIKEKTRSNK</sequence>
<proteinExistence type="predicted"/>
<evidence type="ECO:0008006" key="2">
    <source>
        <dbReference type="Google" id="ProtNLM"/>
    </source>
</evidence>
<dbReference type="Gene3D" id="3.30.1360.170">
    <property type="match status" value="1"/>
</dbReference>
<dbReference type="Pfam" id="PF02511">
    <property type="entry name" value="Thy1"/>
    <property type="match status" value="1"/>
</dbReference>
<dbReference type="PROSITE" id="PS51331">
    <property type="entry name" value="THYX"/>
    <property type="match status" value="1"/>
</dbReference>
<name>X1U9I3_9ZZZZ</name>
<dbReference type="InterPro" id="IPR036098">
    <property type="entry name" value="Thymidylate_synthase_ThyX_sf"/>
</dbReference>
<reference evidence="1" key="1">
    <citation type="journal article" date="2014" name="Front. Microbiol.">
        <title>High frequency of phylogenetically diverse reductive dehalogenase-homologous genes in deep subseafloor sedimentary metagenomes.</title>
        <authorList>
            <person name="Kawai M."/>
            <person name="Futagami T."/>
            <person name="Toyoda A."/>
            <person name="Takaki Y."/>
            <person name="Nishi S."/>
            <person name="Hori S."/>
            <person name="Arai W."/>
            <person name="Tsubouchi T."/>
            <person name="Morono Y."/>
            <person name="Uchiyama I."/>
            <person name="Ito T."/>
            <person name="Fujiyama A."/>
            <person name="Inagaki F."/>
            <person name="Takami H."/>
        </authorList>
    </citation>
    <scope>NUCLEOTIDE SEQUENCE</scope>
    <source>
        <strain evidence="1">Expedition CK06-06</strain>
    </source>
</reference>
<dbReference type="GO" id="GO:0070402">
    <property type="term" value="F:NADPH binding"/>
    <property type="evidence" value="ECO:0007669"/>
    <property type="project" value="TreeGrafter"/>
</dbReference>
<dbReference type="PANTHER" id="PTHR34934:SF1">
    <property type="entry name" value="FLAVIN-DEPENDENT THYMIDYLATE SYNTHASE"/>
    <property type="match status" value="1"/>
</dbReference>
<dbReference type="GO" id="GO:0050660">
    <property type="term" value="F:flavin adenine dinucleotide binding"/>
    <property type="evidence" value="ECO:0007669"/>
    <property type="project" value="InterPro"/>
</dbReference>
<gene>
    <name evidence="1" type="ORF">S12H4_44245</name>
</gene>
<dbReference type="GO" id="GO:0004799">
    <property type="term" value="F:thymidylate synthase activity"/>
    <property type="evidence" value="ECO:0007669"/>
    <property type="project" value="TreeGrafter"/>
</dbReference>
<accession>X1U9I3</accession>
<dbReference type="InterPro" id="IPR003669">
    <property type="entry name" value="Thymidylate_synthase_ThyX"/>
</dbReference>
<dbReference type="CDD" id="cd20175">
    <property type="entry name" value="ThyX"/>
    <property type="match status" value="1"/>
</dbReference>
<dbReference type="EMBL" id="BARW01027250">
    <property type="protein sequence ID" value="GAJ14208.1"/>
    <property type="molecule type" value="Genomic_DNA"/>
</dbReference>
<dbReference type="AlphaFoldDB" id="X1U9I3"/>
<evidence type="ECO:0000313" key="1">
    <source>
        <dbReference type="EMBL" id="GAJ14208.1"/>
    </source>
</evidence>